<dbReference type="Proteomes" id="UP000294335">
    <property type="component" value="Unassembled WGS sequence"/>
</dbReference>
<dbReference type="AlphaFoldDB" id="A0AAQ1SRF5"/>
<feature type="region of interest" description="Disordered" evidence="1">
    <location>
        <begin position="1"/>
        <end position="24"/>
    </location>
</feature>
<protein>
    <submittedName>
        <fullName evidence="2">Uncharacterized protein</fullName>
    </submittedName>
</protein>
<organism evidence="2 3">
    <name type="scientific">Pseudomonas inefficax</name>
    <dbReference type="NCBI Taxonomy" id="2078786"/>
    <lineage>
        <taxon>Bacteria</taxon>
        <taxon>Pseudomonadati</taxon>
        <taxon>Pseudomonadota</taxon>
        <taxon>Gammaproteobacteria</taxon>
        <taxon>Pseudomonadales</taxon>
        <taxon>Pseudomonadaceae</taxon>
        <taxon>Pseudomonas</taxon>
    </lineage>
</organism>
<reference evidence="2 3" key="1">
    <citation type="submission" date="2018-02" db="EMBL/GenBank/DDBJ databases">
        <authorList>
            <person name="Dubost A."/>
        </authorList>
    </citation>
    <scope>NUCLEOTIDE SEQUENCE [LARGE SCALE GENOMIC DNA]</scope>
    <source>
        <strain evidence="3">JV551A3</strain>
    </source>
</reference>
<evidence type="ECO:0000256" key="1">
    <source>
        <dbReference type="SAM" id="MobiDB-lite"/>
    </source>
</evidence>
<name>A0AAQ1SRF5_9PSED</name>
<proteinExistence type="predicted"/>
<evidence type="ECO:0000313" key="3">
    <source>
        <dbReference type="Proteomes" id="UP000294335"/>
    </source>
</evidence>
<keyword evidence="3" id="KW-1185">Reference proteome</keyword>
<dbReference type="EMBL" id="OPYN01000025">
    <property type="protein sequence ID" value="SPO58747.1"/>
    <property type="molecule type" value="Genomic_DNA"/>
</dbReference>
<gene>
    <name evidence="2" type="ORF">JV551A3_V1_250019</name>
</gene>
<accession>A0AAQ1SRF5</accession>
<sequence length="60" mass="6742">MPGPLCGPFATQGRSHSGSAGLQKEDRFSRAKINDIRLLSRHLMLLPLRRFACTPPIRRI</sequence>
<evidence type="ECO:0000313" key="2">
    <source>
        <dbReference type="EMBL" id="SPO58747.1"/>
    </source>
</evidence>
<comment type="caution">
    <text evidence="2">The sequence shown here is derived from an EMBL/GenBank/DDBJ whole genome shotgun (WGS) entry which is preliminary data.</text>
</comment>